<dbReference type="InterPro" id="IPR020616">
    <property type="entry name" value="Thiolase_N"/>
</dbReference>
<evidence type="ECO:0000256" key="5">
    <source>
        <dbReference type="ARBA" id="ARBA00040529"/>
    </source>
</evidence>
<dbReference type="Proteomes" id="UP000216063">
    <property type="component" value="Unassembled WGS sequence"/>
</dbReference>
<evidence type="ECO:0000259" key="8">
    <source>
        <dbReference type="Pfam" id="PF00108"/>
    </source>
</evidence>
<dbReference type="SUPFAM" id="SSF53901">
    <property type="entry name" value="Thiolase-like"/>
    <property type="match status" value="2"/>
</dbReference>
<keyword evidence="3 7" id="KW-0808">Transferase</keyword>
<evidence type="ECO:0000259" key="9">
    <source>
        <dbReference type="Pfam" id="PF02803"/>
    </source>
</evidence>
<feature type="active site" description="Proton acceptor" evidence="6">
    <location>
        <position position="355"/>
    </location>
</feature>
<evidence type="ECO:0000313" key="10">
    <source>
        <dbReference type="EMBL" id="OYN76240.1"/>
    </source>
</evidence>
<name>A0A255DAW3_9MYCO</name>
<feature type="domain" description="Thiolase N-terminal" evidence="8">
    <location>
        <begin position="5"/>
        <end position="266"/>
    </location>
</feature>
<dbReference type="InterPro" id="IPR016039">
    <property type="entry name" value="Thiolase-like"/>
</dbReference>
<keyword evidence="4 7" id="KW-0012">Acyltransferase</keyword>
<evidence type="ECO:0000256" key="3">
    <source>
        <dbReference type="ARBA" id="ARBA00022679"/>
    </source>
</evidence>
<evidence type="ECO:0000256" key="2">
    <source>
        <dbReference type="ARBA" id="ARBA00012705"/>
    </source>
</evidence>
<dbReference type="AlphaFoldDB" id="A0A255DAW3"/>
<dbReference type="Pfam" id="PF00108">
    <property type="entry name" value="Thiolase_N"/>
    <property type="match status" value="1"/>
</dbReference>
<dbReference type="InterPro" id="IPR020617">
    <property type="entry name" value="Thiolase_C"/>
</dbReference>
<proteinExistence type="inferred from homology"/>
<dbReference type="RefSeq" id="WP_094483455.1">
    <property type="nucleotide sequence ID" value="NZ_NOZR01000023.1"/>
</dbReference>
<dbReference type="NCBIfam" id="NF004853">
    <property type="entry name" value="PRK06205.1"/>
    <property type="match status" value="1"/>
</dbReference>
<dbReference type="PANTHER" id="PTHR18919:SF107">
    <property type="entry name" value="ACETYL-COA ACETYLTRANSFERASE, CYTOSOLIC"/>
    <property type="match status" value="1"/>
</dbReference>
<keyword evidence="11" id="KW-1185">Reference proteome</keyword>
<dbReference type="EC" id="2.3.1.9" evidence="2"/>
<gene>
    <name evidence="10" type="ORF">CG716_22745</name>
</gene>
<dbReference type="PANTHER" id="PTHR18919">
    <property type="entry name" value="ACETYL-COA C-ACYLTRANSFERASE"/>
    <property type="match status" value="1"/>
</dbReference>
<accession>A0A255DAW3</accession>
<protein>
    <recommendedName>
        <fullName evidence="5">Probable acetyl-CoA acetyltransferase</fullName>
        <ecNumber evidence="2">2.3.1.9</ecNumber>
    </recommendedName>
</protein>
<feature type="active site" description="Acyl-thioester intermediate" evidence="6">
    <location>
        <position position="88"/>
    </location>
</feature>
<feature type="domain" description="Thiolase C-terminal" evidence="9">
    <location>
        <begin position="276"/>
        <end position="397"/>
    </location>
</feature>
<dbReference type="OrthoDB" id="9764638at2"/>
<dbReference type="GO" id="GO:0003985">
    <property type="term" value="F:acetyl-CoA C-acetyltransferase activity"/>
    <property type="evidence" value="ECO:0007669"/>
    <property type="project" value="UniProtKB-EC"/>
</dbReference>
<dbReference type="GO" id="GO:0005829">
    <property type="term" value="C:cytosol"/>
    <property type="evidence" value="ECO:0007669"/>
    <property type="project" value="TreeGrafter"/>
</dbReference>
<reference evidence="10 11" key="1">
    <citation type="submission" date="2017-07" db="EMBL/GenBank/DDBJ databases">
        <title>The new phylogeny of genus Mycobacterium.</title>
        <authorList>
            <person name="Tortoli E."/>
            <person name="Trovato A."/>
            <person name="Cirillo D.M."/>
        </authorList>
    </citation>
    <scope>NUCLEOTIDE SEQUENCE [LARGE SCALE GENOMIC DNA]</scope>
    <source>
        <strain evidence="10 11">ATCC 33027</strain>
    </source>
</reference>
<sequence>MRRAAVVMPVRTPVGKFGGSLRTVPVEDLAATVVREVARRSGIDPERIDDICFAQAYANSETPCIGRWAGLHAGLPVGVPGFHTDRRCGGGLQAIVTAAMMVQTATADAVLAGGVESMSNIEFYSTSARWGARSGTQPLYDRLDRGRERSQPEARFGPISGMVQTAENLAAQFGISRDSADEYAARSHQRAAAAWQAGHFDGEVVTVTVPPHGRSPASLVARDEGIRADSTAAALADLPPLQPSGTVTAGNSSQQNDAAAACLIVADDKLDVLGLEPIGYLIGWASTGCEPAAMGLGPVSAVAKLFERTGMTWDKVDLVELNEAFAVQVLAVLAGWGWNEPDKLNVNGSGISLGHPIGATGARMLATGLHELNRRGGRYLLVTMCIGGGQGMAALFESA</sequence>
<evidence type="ECO:0000313" key="11">
    <source>
        <dbReference type="Proteomes" id="UP000216063"/>
    </source>
</evidence>
<comment type="similarity">
    <text evidence="1 7">Belongs to the thiolase-like superfamily. Thiolase family.</text>
</comment>
<dbReference type="EMBL" id="NOZR01000023">
    <property type="protein sequence ID" value="OYN76240.1"/>
    <property type="molecule type" value="Genomic_DNA"/>
</dbReference>
<feature type="active site" description="Proton acceptor" evidence="6">
    <location>
        <position position="385"/>
    </location>
</feature>
<dbReference type="PIRSF" id="PIRSF000429">
    <property type="entry name" value="Ac-CoA_Ac_transf"/>
    <property type="match status" value="1"/>
</dbReference>
<dbReference type="InterPro" id="IPR002155">
    <property type="entry name" value="Thiolase"/>
</dbReference>
<dbReference type="Pfam" id="PF02803">
    <property type="entry name" value="Thiolase_C"/>
    <property type="match status" value="1"/>
</dbReference>
<comment type="caution">
    <text evidence="10">The sequence shown here is derived from an EMBL/GenBank/DDBJ whole genome shotgun (WGS) entry which is preliminary data.</text>
</comment>
<dbReference type="NCBIfam" id="TIGR01930">
    <property type="entry name" value="AcCoA-C-Actrans"/>
    <property type="match status" value="1"/>
</dbReference>
<dbReference type="CDD" id="cd00751">
    <property type="entry name" value="thiolase"/>
    <property type="match status" value="1"/>
</dbReference>
<evidence type="ECO:0000256" key="7">
    <source>
        <dbReference type="RuleBase" id="RU003557"/>
    </source>
</evidence>
<organism evidence="10 11">
    <name type="scientific">Mycolicibacterium sphagni</name>
    <dbReference type="NCBI Taxonomy" id="1786"/>
    <lineage>
        <taxon>Bacteria</taxon>
        <taxon>Bacillati</taxon>
        <taxon>Actinomycetota</taxon>
        <taxon>Actinomycetes</taxon>
        <taxon>Mycobacteriales</taxon>
        <taxon>Mycobacteriaceae</taxon>
        <taxon>Mycolicibacterium</taxon>
    </lineage>
</organism>
<evidence type="ECO:0000256" key="1">
    <source>
        <dbReference type="ARBA" id="ARBA00010982"/>
    </source>
</evidence>
<evidence type="ECO:0000256" key="6">
    <source>
        <dbReference type="PIRSR" id="PIRSR000429-1"/>
    </source>
</evidence>
<dbReference type="Gene3D" id="3.40.47.10">
    <property type="match status" value="2"/>
</dbReference>
<evidence type="ECO:0000256" key="4">
    <source>
        <dbReference type="ARBA" id="ARBA00023315"/>
    </source>
</evidence>